<evidence type="ECO:0000256" key="1">
    <source>
        <dbReference type="SAM" id="SignalP"/>
    </source>
</evidence>
<feature type="chain" id="PRO_5042593977" evidence="1">
    <location>
        <begin position="20"/>
        <end position="250"/>
    </location>
</feature>
<sequence>MMKLSAVFCVLLLASASQGFSVGGNSMLSSIADIKNKVDSTVKSAIGSVEAAAEKGVEELKELADDVSDKAVSSIGSLQDDVESVVAKAESQVDDILSKASDAAAKSCSGLTDTLSTTAVDVVNQATNCVTSRVQTAYGYIAELRAEVKSLVSKLLSISSATVDCTTDVTSLSETVHAFLCVNKQLASATVQSASSGVTVARKVAKLSSLISSLQVQVPLCVVKDTAGVLAQQASSAVKNVGACVKNLAS</sequence>
<evidence type="ECO:0000313" key="3">
    <source>
        <dbReference type="RefSeq" id="XP_015601033.1"/>
    </source>
</evidence>
<keyword evidence="1" id="KW-0732">Signal</keyword>
<keyword evidence="2" id="KW-1185">Reference proteome</keyword>
<gene>
    <name evidence="3" type="primary">LOC107270489</name>
</gene>
<protein>
    <submittedName>
        <fullName evidence="3">Uncharacterized protein LOC107270489</fullName>
    </submittedName>
</protein>
<accession>A0AAJ7FNV6</accession>
<dbReference type="GeneID" id="107270489"/>
<evidence type="ECO:0000313" key="2">
    <source>
        <dbReference type="Proteomes" id="UP000694920"/>
    </source>
</evidence>
<organism evidence="2 3">
    <name type="scientific">Cephus cinctus</name>
    <name type="common">Wheat stem sawfly</name>
    <dbReference type="NCBI Taxonomy" id="211228"/>
    <lineage>
        <taxon>Eukaryota</taxon>
        <taxon>Metazoa</taxon>
        <taxon>Ecdysozoa</taxon>
        <taxon>Arthropoda</taxon>
        <taxon>Hexapoda</taxon>
        <taxon>Insecta</taxon>
        <taxon>Pterygota</taxon>
        <taxon>Neoptera</taxon>
        <taxon>Endopterygota</taxon>
        <taxon>Hymenoptera</taxon>
        <taxon>Cephoidea</taxon>
        <taxon>Cephidae</taxon>
        <taxon>Cephus</taxon>
    </lineage>
</organism>
<dbReference type="Gene3D" id="1.20.120.20">
    <property type="entry name" value="Apolipoprotein"/>
    <property type="match status" value="1"/>
</dbReference>
<dbReference type="AlphaFoldDB" id="A0AAJ7FNV6"/>
<dbReference type="KEGG" id="ccin:107270489"/>
<name>A0AAJ7FNV6_CEPCN</name>
<dbReference type="RefSeq" id="XP_015601033.1">
    <property type="nucleotide sequence ID" value="XM_015745547.2"/>
</dbReference>
<reference evidence="3" key="1">
    <citation type="submission" date="2025-08" db="UniProtKB">
        <authorList>
            <consortium name="RefSeq"/>
        </authorList>
    </citation>
    <scope>IDENTIFICATION</scope>
</reference>
<proteinExistence type="predicted"/>
<dbReference type="Proteomes" id="UP000694920">
    <property type="component" value="Unplaced"/>
</dbReference>
<feature type="signal peptide" evidence="1">
    <location>
        <begin position="1"/>
        <end position="19"/>
    </location>
</feature>